<evidence type="ECO:0000313" key="5">
    <source>
        <dbReference type="EMBL" id="CAF1356661.1"/>
    </source>
</evidence>
<protein>
    <recommendedName>
        <fullName evidence="2">PiggyBac transposable element-derived protein domain-containing protein</fullName>
    </recommendedName>
</protein>
<dbReference type="EMBL" id="CAJNOM010000322">
    <property type="protein sequence ID" value="CAF1356661.1"/>
    <property type="molecule type" value="Genomic_DNA"/>
</dbReference>
<evidence type="ECO:0000256" key="1">
    <source>
        <dbReference type="SAM" id="MobiDB-lite"/>
    </source>
</evidence>
<dbReference type="OrthoDB" id="9985837at2759"/>
<evidence type="ECO:0000313" key="3">
    <source>
        <dbReference type="EMBL" id="CAF1152749.1"/>
    </source>
</evidence>
<dbReference type="InterPro" id="IPR029526">
    <property type="entry name" value="PGBD"/>
</dbReference>
<feature type="compositionally biased region" description="Low complexity" evidence="1">
    <location>
        <begin position="22"/>
        <end position="49"/>
    </location>
</feature>
<name>A0A815HV34_9BILA</name>
<dbReference type="Proteomes" id="UP000663877">
    <property type="component" value="Unassembled WGS sequence"/>
</dbReference>
<dbReference type="EMBL" id="CAJNOI010000170">
    <property type="protein sequence ID" value="CAF1152749.1"/>
    <property type="molecule type" value="Genomic_DNA"/>
</dbReference>
<evidence type="ECO:0000313" key="4">
    <source>
        <dbReference type="EMBL" id="CAF1340932.1"/>
    </source>
</evidence>
<feature type="compositionally biased region" description="Basic and acidic residues" evidence="1">
    <location>
        <begin position="52"/>
        <end position="67"/>
    </location>
</feature>
<keyword evidence="6" id="KW-1185">Reference proteome</keyword>
<organism evidence="5 6">
    <name type="scientific">Adineta steineri</name>
    <dbReference type="NCBI Taxonomy" id="433720"/>
    <lineage>
        <taxon>Eukaryota</taxon>
        <taxon>Metazoa</taxon>
        <taxon>Spiralia</taxon>
        <taxon>Gnathifera</taxon>
        <taxon>Rotifera</taxon>
        <taxon>Eurotatoria</taxon>
        <taxon>Bdelloidea</taxon>
        <taxon>Adinetida</taxon>
        <taxon>Adinetidae</taxon>
        <taxon>Adineta</taxon>
    </lineage>
</organism>
<reference evidence="5" key="1">
    <citation type="submission" date="2021-02" db="EMBL/GenBank/DDBJ databases">
        <authorList>
            <person name="Nowell W R."/>
        </authorList>
    </citation>
    <scope>NUCLEOTIDE SEQUENCE</scope>
</reference>
<comment type="caution">
    <text evidence="5">The sequence shown here is derived from an EMBL/GenBank/DDBJ whole genome shotgun (WGS) entry which is preliminary data.</text>
</comment>
<dbReference type="Pfam" id="PF13843">
    <property type="entry name" value="DDE_Tnp_1_7"/>
    <property type="match status" value="1"/>
</dbReference>
<proteinExistence type="predicted"/>
<dbReference type="EMBL" id="CAJNOM010000306">
    <property type="protein sequence ID" value="CAF1340932.1"/>
    <property type="molecule type" value="Genomic_DNA"/>
</dbReference>
<evidence type="ECO:0000259" key="2">
    <source>
        <dbReference type="Pfam" id="PF13843"/>
    </source>
</evidence>
<feature type="region of interest" description="Disordered" evidence="1">
    <location>
        <begin position="1"/>
        <end position="98"/>
    </location>
</feature>
<dbReference type="AlphaFoldDB" id="A0A815HV34"/>
<dbReference type="PANTHER" id="PTHR46599">
    <property type="entry name" value="PIGGYBAC TRANSPOSABLE ELEMENT-DERIVED PROTEIN 4"/>
    <property type="match status" value="1"/>
</dbReference>
<dbReference type="PANTHER" id="PTHR46599:SF3">
    <property type="entry name" value="PIGGYBAC TRANSPOSABLE ELEMENT-DERIVED PROTEIN 4"/>
    <property type="match status" value="1"/>
</dbReference>
<gene>
    <name evidence="3" type="ORF">BJG266_LOCUS24187</name>
    <name evidence="4" type="ORF">QVE165_LOCUS33434</name>
    <name evidence="5" type="ORF">QVE165_LOCUS34304</name>
</gene>
<accession>A0A815HV34</accession>
<evidence type="ECO:0000313" key="6">
    <source>
        <dbReference type="Proteomes" id="UP000663832"/>
    </source>
</evidence>
<feature type="compositionally biased region" description="Low complexity" evidence="1">
    <location>
        <begin position="68"/>
        <end position="81"/>
    </location>
</feature>
<dbReference type="Proteomes" id="UP000663832">
    <property type="component" value="Unassembled WGS sequence"/>
</dbReference>
<sequence length="408" mass="47208">MDMDMDISSDSNSQDEKLSDFSECSDSSHETGSSSDSYENEVSSSCDNESSSDDKESQSSRDDDRTNESSSGNDSSESLSDTDGYESSSDDGHKHTFEWNSQIPKKPLKLFNDTSNVSHQNYSNFRPIDFFKLLFTEQLLQLIWKQTNIYGGEYVSIDESMVKFKGRCSLKQYVPMKPIKRGFKIWVLADSANGYMYDFQIYKGKDTDRTTSLGEHVVKTMVKEIHFSYRKVFFDNYFTTPDLLRYLYKKGLYAAGTIRGNRKNLPADFCCSNQKLNYGEYEYITSDYLVLYKWQDKKPVFLLSNFHDPTSYGIIYRKKKDGGTTTVTCPTSIIDYNRFMGGVDRADQRKESYALDRKSRRWWLRIFFNFLNISLSNSFVIYESCTGRNLSYLEYLSSITRGLQGKTF</sequence>
<feature type="domain" description="PiggyBac transposable element-derived protein" evidence="2">
    <location>
        <begin position="152"/>
        <end position="379"/>
    </location>
</feature>